<dbReference type="PANTHER" id="PTHR35531">
    <property type="entry name" value="INNER MEMBRANE PROTEIN YBCI-RELATED"/>
    <property type="match status" value="1"/>
</dbReference>
<dbReference type="PANTHER" id="PTHR35531:SF1">
    <property type="entry name" value="INNER MEMBRANE PROTEIN YBCI-RELATED"/>
    <property type="match status" value="1"/>
</dbReference>
<accession>A0A7C3KPJ1</accession>
<evidence type="ECO:0000313" key="2">
    <source>
        <dbReference type="EMBL" id="HGK23502.1"/>
    </source>
</evidence>
<feature type="transmembrane region" description="Helical" evidence="1">
    <location>
        <begin position="28"/>
        <end position="46"/>
    </location>
</feature>
<feature type="transmembrane region" description="Helical" evidence="1">
    <location>
        <begin position="99"/>
        <end position="117"/>
    </location>
</feature>
<sequence length="231" mass="26577">MIYKTHISLNILFLQVILRTSNVQLQEIMTPWGIGILSGTIVGSFIPDIDAPKSEISKRLLPAKTLLNLFIPLLSIILTFSIFTFLHQSFKLTTTEGKSITFLMLFMIIVALLNLLFNILLKPLFEHRGFLHSLTGLIFLNILFLIFYINNLKNLPINFVKLYNGFYAGINIGYIGHIIGDSFTYQGIRPFYPAKWRLSLKIFRTNSPQEKILFYILNLANFVLFLKNILQ</sequence>
<comment type="caution">
    <text evidence="2">The sequence shown here is derived from an EMBL/GenBank/DDBJ whole genome shotgun (WGS) entry which is preliminary data.</text>
</comment>
<name>A0A7C3KPJ1_DICTH</name>
<dbReference type="AlphaFoldDB" id="A0A7C3KPJ1"/>
<dbReference type="InterPro" id="IPR007404">
    <property type="entry name" value="YdjM-like"/>
</dbReference>
<dbReference type="InterPro" id="IPR016956">
    <property type="entry name" value="YdjM"/>
</dbReference>
<gene>
    <name evidence="2" type="ORF">ENU78_03480</name>
</gene>
<keyword evidence="2" id="KW-0378">Hydrolase</keyword>
<protein>
    <submittedName>
        <fullName evidence="2">Hydrolase</fullName>
    </submittedName>
</protein>
<dbReference type="GO" id="GO:0016787">
    <property type="term" value="F:hydrolase activity"/>
    <property type="evidence" value="ECO:0007669"/>
    <property type="project" value="UniProtKB-KW"/>
</dbReference>
<dbReference type="RefSeq" id="WP_149122909.1">
    <property type="nucleotide sequence ID" value="NZ_VTFL01000004.1"/>
</dbReference>
<dbReference type="EMBL" id="DTDV01000007">
    <property type="protein sequence ID" value="HGK23502.1"/>
    <property type="molecule type" value="Genomic_DNA"/>
</dbReference>
<feature type="transmembrane region" description="Helical" evidence="1">
    <location>
        <begin position="66"/>
        <end position="87"/>
    </location>
</feature>
<feature type="transmembrane region" description="Helical" evidence="1">
    <location>
        <begin position="212"/>
        <end position="230"/>
    </location>
</feature>
<dbReference type="Pfam" id="PF04307">
    <property type="entry name" value="YdjM"/>
    <property type="match status" value="1"/>
</dbReference>
<keyword evidence="1" id="KW-1133">Transmembrane helix</keyword>
<dbReference type="PIRSF" id="PIRSF030780">
    <property type="entry name" value="Md_memb_hyd_prd"/>
    <property type="match status" value="1"/>
</dbReference>
<keyword evidence="1" id="KW-0812">Transmembrane</keyword>
<feature type="transmembrane region" description="Helical" evidence="1">
    <location>
        <begin position="129"/>
        <end position="149"/>
    </location>
</feature>
<reference evidence="2" key="1">
    <citation type="journal article" date="2020" name="mSystems">
        <title>Genome- and Community-Level Interaction Insights into Carbon Utilization and Element Cycling Functions of Hydrothermarchaeota in Hydrothermal Sediment.</title>
        <authorList>
            <person name="Zhou Z."/>
            <person name="Liu Y."/>
            <person name="Xu W."/>
            <person name="Pan J."/>
            <person name="Luo Z.H."/>
            <person name="Li M."/>
        </authorList>
    </citation>
    <scope>NUCLEOTIDE SEQUENCE [LARGE SCALE GENOMIC DNA]</scope>
    <source>
        <strain evidence="2">SpSt-70</strain>
    </source>
</reference>
<evidence type="ECO:0000256" key="1">
    <source>
        <dbReference type="SAM" id="Phobius"/>
    </source>
</evidence>
<proteinExistence type="predicted"/>
<organism evidence="2">
    <name type="scientific">Dictyoglomus thermophilum</name>
    <dbReference type="NCBI Taxonomy" id="14"/>
    <lineage>
        <taxon>Bacteria</taxon>
        <taxon>Pseudomonadati</taxon>
        <taxon>Dictyoglomota</taxon>
        <taxon>Dictyoglomia</taxon>
        <taxon>Dictyoglomales</taxon>
        <taxon>Dictyoglomaceae</taxon>
        <taxon>Dictyoglomus</taxon>
    </lineage>
</organism>
<keyword evidence="1" id="KW-0472">Membrane</keyword>